<comment type="caution">
    <text evidence="8">The sequence shown here is derived from an EMBL/GenBank/DDBJ whole genome shotgun (WGS) entry which is preliminary data.</text>
</comment>
<sequence length="767" mass="85765">MVALLALICVLCLPLSDISYDQAHQSPWIHAANALPLAVLWLFLYTLLARPGFAACAVAASYWLLCEINQLKLANLALPLTPEDSEALHSVLATPSLYLRYATPNLAWWLLGLLLAALLWRIEPRRWRLRGKARLATGILSVLMMLAFALRSPPLTALYQSDRLGVSIWLPAEAADRVGWMAHFVHLALINRSSLSAPTAQQLQAAYALAQPREARHSRPDILVLQSESFFDPSILRGIEAGQFTPHLEALKARHPHGKLRVPTYGGLTTRTEFEVLTGLSLQELPQIQYPYAALVHRPRNSLPRHLTSMGYSSVAVHPYSPSFYRRDKVYDWLGFERFDAEPQFGTARRFGYYISDHSLSNHVIELLEADGPDFVFAVSIENHGPWDANRALPEPDLVAPPDTPSFAALPPETRVSLSQFLTHLRHADAELARLDAWVEQRSTPTLVLFYGDHLPGLHQLFGRIGFKNELPANQQRTPWILLSNFSLPALPEELDSSELAALLLKTSGISDRSDMSKMADLLARRESVAEASYSTSLQTLALHNFLAPVSEVKHAETVENFALIDNWGPRGREEQSEHEGPLRLWIRFGEPPNPNWRIRLGNIQMPHTSSDALVWSTWLSLQQSVAMLARPETLPLEILDPLTKRRQSIGEFEIRPRTPRVGEFFGWGGGPFCPIEDWGPRSTRLSNIENRQPDGGMGLWIKSNCFPEDVTIWLAGRPLQSNWGAGDLIVSSSVSATLLTEAEYLSVELVSGQERLSVGQLRVMPH</sequence>
<gene>
    <name evidence="8" type="ORF">IFO71_15425</name>
</gene>
<dbReference type="PANTHER" id="PTHR47371">
    <property type="entry name" value="LIPOTEICHOIC ACID SYNTHASE"/>
    <property type="match status" value="1"/>
</dbReference>
<keyword evidence="3 6" id="KW-0812">Transmembrane</keyword>
<evidence type="ECO:0000256" key="1">
    <source>
        <dbReference type="ARBA" id="ARBA00004651"/>
    </source>
</evidence>
<evidence type="ECO:0000259" key="7">
    <source>
        <dbReference type="Pfam" id="PF00884"/>
    </source>
</evidence>
<evidence type="ECO:0000313" key="9">
    <source>
        <dbReference type="Proteomes" id="UP000613768"/>
    </source>
</evidence>
<keyword evidence="5 6" id="KW-0472">Membrane</keyword>
<dbReference type="AlphaFoldDB" id="A0AAW3ZPV3"/>
<keyword evidence="2" id="KW-1003">Cell membrane</keyword>
<name>A0AAW3ZPV3_9GAMM</name>
<evidence type="ECO:0000256" key="5">
    <source>
        <dbReference type="ARBA" id="ARBA00023136"/>
    </source>
</evidence>
<feature type="transmembrane region" description="Helical" evidence="6">
    <location>
        <begin position="28"/>
        <end position="45"/>
    </location>
</feature>
<dbReference type="RefSeq" id="WP_192030554.1">
    <property type="nucleotide sequence ID" value="NZ_JACYTR010000041.1"/>
</dbReference>
<dbReference type="InterPro" id="IPR050448">
    <property type="entry name" value="OpgB/LTA_synthase_biosynth"/>
</dbReference>
<dbReference type="SUPFAM" id="SSF53649">
    <property type="entry name" value="Alkaline phosphatase-like"/>
    <property type="match status" value="1"/>
</dbReference>
<keyword evidence="9" id="KW-1185">Reference proteome</keyword>
<protein>
    <submittedName>
        <fullName evidence="8">LTA synthase family protein</fullName>
    </submittedName>
</protein>
<keyword evidence="4 6" id="KW-1133">Transmembrane helix</keyword>
<comment type="subcellular location">
    <subcellularLocation>
        <location evidence="1">Cell membrane</location>
        <topology evidence="1">Multi-pass membrane protein</topology>
    </subcellularLocation>
</comment>
<evidence type="ECO:0000256" key="4">
    <source>
        <dbReference type="ARBA" id="ARBA00022989"/>
    </source>
</evidence>
<dbReference type="Gene3D" id="3.40.720.10">
    <property type="entry name" value="Alkaline Phosphatase, subunit A"/>
    <property type="match status" value="1"/>
</dbReference>
<dbReference type="InterPro" id="IPR000917">
    <property type="entry name" value="Sulfatase_N"/>
</dbReference>
<evidence type="ECO:0000256" key="6">
    <source>
        <dbReference type="SAM" id="Phobius"/>
    </source>
</evidence>
<dbReference type="Pfam" id="PF00884">
    <property type="entry name" value="Sulfatase"/>
    <property type="match status" value="1"/>
</dbReference>
<evidence type="ECO:0000256" key="2">
    <source>
        <dbReference type="ARBA" id="ARBA00022475"/>
    </source>
</evidence>
<dbReference type="EMBL" id="JACYTR010000041">
    <property type="protein sequence ID" value="MBD8527132.1"/>
    <property type="molecule type" value="Genomic_DNA"/>
</dbReference>
<reference evidence="8 9" key="1">
    <citation type="submission" date="2020-09" db="EMBL/GenBank/DDBJ databases">
        <title>Pseudoxanthomonas sp. CAU 1598 isolated from sand of Yaerae Beach.</title>
        <authorList>
            <person name="Kim W."/>
        </authorList>
    </citation>
    <scope>NUCLEOTIDE SEQUENCE [LARGE SCALE GENOMIC DNA]</scope>
    <source>
        <strain evidence="8 9">CAU 1598</strain>
    </source>
</reference>
<feature type="transmembrane region" description="Helical" evidence="6">
    <location>
        <begin position="134"/>
        <end position="150"/>
    </location>
</feature>
<organism evidence="8 9">
    <name type="scientific">Pseudomarimonas arenosa</name>
    <dbReference type="NCBI Taxonomy" id="2774145"/>
    <lineage>
        <taxon>Bacteria</taxon>
        <taxon>Pseudomonadati</taxon>
        <taxon>Pseudomonadota</taxon>
        <taxon>Gammaproteobacteria</taxon>
        <taxon>Lysobacterales</taxon>
        <taxon>Lysobacteraceae</taxon>
        <taxon>Pseudomarimonas</taxon>
    </lineage>
</organism>
<dbReference type="Proteomes" id="UP000613768">
    <property type="component" value="Unassembled WGS sequence"/>
</dbReference>
<evidence type="ECO:0000256" key="3">
    <source>
        <dbReference type="ARBA" id="ARBA00022692"/>
    </source>
</evidence>
<dbReference type="CDD" id="cd16015">
    <property type="entry name" value="LTA_synthase"/>
    <property type="match status" value="1"/>
</dbReference>
<feature type="transmembrane region" description="Helical" evidence="6">
    <location>
        <begin position="106"/>
        <end position="122"/>
    </location>
</feature>
<proteinExistence type="predicted"/>
<dbReference type="PANTHER" id="PTHR47371:SF3">
    <property type="entry name" value="PHOSPHOGLYCEROL TRANSFERASE I"/>
    <property type="match status" value="1"/>
</dbReference>
<accession>A0AAW3ZPV3</accession>
<dbReference type="InterPro" id="IPR017850">
    <property type="entry name" value="Alkaline_phosphatase_core_sf"/>
</dbReference>
<dbReference type="GO" id="GO:0005886">
    <property type="term" value="C:plasma membrane"/>
    <property type="evidence" value="ECO:0007669"/>
    <property type="project" value="UniProtKB-SubCell"/>
</dbReference>
<feature type="domain" description="Sulfatase N-terminal" evidence="7">
    <location>
        <begin position="220"/>
        <end position="490"/>
    </location>
</feature>
<evidence type="ECO:0000313" key="8">
    <source>
        <dbReference type="EMBL" id="MBD8527132.1"/>
    </source>
</evidence>